<dbReference type="PANTHER" id="PTHR46411:SF4">
    <property type="entry name" value="AAA+ ATPASE DOMAIN-CONTAINING PROTEIN"/>
    <property type="match status" value="1"/>
</dbReference>
<gene>
    <name evidence="2" type="ORF">EV356DRAFT_385831</name>
</gene>
<accession>A0A6A6GUT8</accession>
<keyword evidence="3" id="KW-1185">Reference proteome</keyword>
<dbReference type="AlphaFoldDB" id="A0A6A6GUT8"/>
<name>A0A6A6GUT8_VIRVR</name>
<sequence>MSEASDAASDTEPAASSSNADLHEAPNSQAAESQVTKRVDDFTEGWDTALAEPVRKDIIYRIECRDKYKELVGKFESTKPFGNLEIRPNRPAEDVASDDVETGAILEIVTHVRVFQYNSYYPPQPGLVVDGQGDTDLPRFLEDFPISSKQPTEVVVKSQILLNIIRQIVSYYPSQELTGDSITIKEPYPVLMHHLHDLTDLLSQSKEEAMQKSKEWEDPIHDPCHHLQVLLDFLQPTIRKVLRPTQQKLERPVPVVTFDTLWYMYRPGEDLYFKSTRVVGDKIEAGVMTEMSLEPIEDAGKR</sequence>
<organism evidence="2 3">
    <name type="scientific">Viridothelium virens</name>
    <name type="common">Speckled blister lichen</name>
    <name type="synonym">Trypethelium virens</name>
    <dbReference type="NCBI Taxonomy" id="1048519"/>
    <lineage>
        <taxon>Eukaryota</taxon>
        <taxon>Fungi</taxon>
        <taxon>Dikarya</taxon>
        <taxon>Ascomycota</taxon>
        <taxon>Pezizomycotina</taxon>
        <taxon>Dothideomycetes</taxon>
        <taxon>Dothideomycetes incertae sedis</taxon>
        <taxon>Trypetheliales</taxon>
        <taxon>Trypetheliaceae</taxon>
        <taxon>Viridothelium</taxon>
    </lineage>
</organism>
<dbReference type="OrthoDB" id="5428074at2759"/>
<reference evidence="2" key="1">
    <citation type="journal article" date="2020" name="Stud. Mycol.">
        <title>101 Dothideomycetes genomes: a test case for predicting lifestyles and emergence of pathogens.</title>
        <authorList>
            <person name="Haridas S."/>
            <person name="Albert R."/>
            <person name="Binder M."/>
            <person name="Bloem J."/>
            <person name="Labutti K."/>
            <person name="Salamov A."/>
            <person name="Andreopoulos B."/>
            <person name="Baker S."/>
            <person name="Barry K."/>
            <person name="Bills G."/>
            <person name="Bluhm B."/>
            <person name="Cannon C."/>
            <person name="Castanera R."/>
            <person name="Culley D."/>
            <person name="Daum C."/>
            <person name="Ezra D."/>
            <person name="Gonzalez J."/>
            <person name="Henrissat B."/>
            <person name="Kuo A."/>
            <person name="Liang C."/>
            <person name="Lipzen A."/>
            <person name="Lutzoni F."/>
            <person name="Magnuson J."/>
            <person name="Mondo S."/>
            <person name="Nolan M."/>
            <person name="Ohm R."/>
            <person name="Pangilinan J."/>
            <person name="Park H.-J."/>
            <person name="Ramirez L."/>
            <person name="Alfaro M."/>
            <person name="Sun H."/>
            <person name="Tritt A."/>
            <person name="Yoshinaga Y."/>
            <person name="Zwiers L.-H."/>
            <person name="Turgeon B."/>
            <person name="Goodwin S."/>
            <person name="Spatafora J."/>
            <person name="Crous P."/>
            <person name="Grigoriev I."/>
        </authorList>
    </citation>
    <scope>NUCLEOTIDE SEQUENCE</scope>
    <source>
        <strain evidence="2">Tuck. ex Michener</strain>
    </source>
</reference>
<dbReference type="EMBL" id="ML991861">
    <property type="protein sequence ID" value="KAF2229534.1"/>
    <property type="molecule type" value="Genomic_DNA"/>
</dbReference>
<protein>
    <submittedName>
        <fullName evidence="2">Uncharacterized protein</fullName>
    </submittedName>
</protein>
<feature type="region of interest" description="Disordered" evidence="1">
    <location>
        <begin position="1"/>
        <end position="37"/>
    </location>
</feature>
<feature type="compositionally biased region" description="Polar residues" evidence="1">
    <location>
        <begin position="14"/>
        <end position="34"/>
    </location>
</feature>
<proteinExistence type="predicted"/>
<evidence type="ECO:0000313" key="3">
    <source>
        <dbReference type="Proteomes" id="UP000800092"/>
    </source>
</evidence>
<dbReference type="Proteomes" id="UP000800092">
    <property type="component" value="Unassembled WGS sequence"/>
</dbReference>
<evidence type="ECO:0000313" key="2">
    <source>
        <dbReference type="EMBL" id="KAF2229534.1"/>
    </source>
</evidence>
<evidence type="ECO:0000256" key="1">
    <source>
        <dbReference type="SAM" id="MobiDB-lite"/>
    </source>
</evidence>
<dbReference type="PANTHER" id="PTHR46411">
    <property type="entry name" value="FAMILY ATPASE, PUTATIVE-RELATED"/>
    <property type="match status" value="1"/>
</dbReference>